<organism evidence="2 3">
    <name type="scientific">Labilithrix luteola</name>
    <dbReference type="NCBI Taxonomy" id="1391654"/>
    <lineage>
        <taxon>Bacteria</taxon>
        <taxon>Pseudomonadati</taxon>
        <taxon>Myxococcota</taxon>
        <taxon>Polyangia</taxon>
        <taxon>Polyangiales</taxon>
        <taxon>Labilitrichaceae</taxon>
        <taxon>Labilithrix</taxon>
    </lineage>
</organism>
<feature type="transmembrane region" description="Helical" evidence="1">
    <location>
        <begin position="58"/>
        <end position="76"/>
    </location>
</feature>
<protein>
    <submittedName>
        <fullName evidence="2">Uncharacterized protein</fullName>
    </submittedName>
</protein>
<keyword evidence="1" id="KW-0812">Transmembrane</keyword>
<evidence type="ECO:0000313" key="2">
    <source>
        <dbReference type="EMBL" id="AKU94849.1"/>
    </source>
</evidence>
<keyword evidence="1" id="KW-0472">Membrane</keyword>
<dbReference type="AlphaFoldDB" id="A0A0K1PP06"/>
<name>A0A0K1PP06_9BACT</name>
<dbReference type="RefSeq" id="WP_146646391.1">
    <property type="nucleotide sequence ID" value="NZ_CP012333.1"/>
</dbReference>
<dbReference type="EMBL" id="CP012333">
    <property type="protein sequence ID" value="AKU94849.1"/>
    <property type="molecule type" value="Genomic_DNA"/>
</dbReference>
<dbReference type="Proteomes" id="UP000064967">
    <property type="component" value="Chromosome"/>
</dbReference>
<keyword evidence="1" id="KW-1133">Transmembrane helix</keyword>
<keyword evidence="3" id="KW-1185">Reference proteome</keyword>
<accession>A0A0K1PP06</accession>
<dbReference type="KEGG" id="llu:AKJ09_01513"/>
<sequence length="241" mass="25052">MKRLVEGSVSPRAAALLRAAASEAPTRSAEAKARILSTVAATPRQAPRGFRAGKWSGMLLMVVGAIGILGGVHAFAPSSPGASEKSVPAIAANAPAAAVEMANGPTVVAEAPMASIDVTALPSAPSVAAAPRIERRLQGAASAAPGAQQGTPTLEDELRAVDVTRASFVERQPALTLERVQAYRRRFPKGNFQDEIDALEIQALAALGRTDEAQSKATRFLAERPASPYAQRVRSAVFVKP</sequence>
<proteinExistence type="predicted"/>
<gene>
    <name evidence="2" type="ORF">AKJ09_01513</name>
</gene>
<evidence type="ECO:0000256" key="1">
    <source>
        <dbReference type="SAM" id="Phobius"/>
    </source>
</evidence>
<dbReference type="OrthoDB" id="5526694at2"/>
<evidence type="ECO:0000313" key="3">
    <source>
        <dbReference type="Proteomes" id="UP000064967"/>
    </source>
</evidence>
<reference evidence="2 3" key="1">
    <citation type="submission" date="2015-08" db="EMBL/GenBank/DDBJ databases">
        <authorList>
            <person name="Babu N.S."/>
            <person name="Beckwith C.J."/>
            <person name="Beseler K.G."/>
            <person name="Brison A."/>
            <person name="Carone J.V."/>
            <person name="Caskin T.P."/>
            <person name="Diamond M."/>
            <person name="Durham M.E."/>
            <person name="Foxe J.M."/>
            <person name="Go M."/>
            <person name="Henderson B.A."/>
            <person name="Jones I.B."/>
            <person name="McGettigan J.A."/>
            <person name="Micheletti S.J."/>
            <person name="Nasrallah M.E."/>
            <person name="Ortiz D."/>
            <person name="Piller C.R."/>
            <person name="Privatt S.R."/>
            <person name="Schneider S.L."/>
            <person name="Sharp S."/>
            <person name="Smith T.C."/>
            <person name="Stanton J.D."/>
            <person name="Ullery H.E."/>
            <person name="Wilson R.J."/>
            <person name="Serrano M.G."/>
            <person name="Buck G."/>
            <person name="Lee V."/>
            <person name="Wang Y."/>
            <person name="Carvalho R."/>
            <person name="Voegtly L."/>
            <person name="Shi R."/>
            <person name="Duckworth R."/>
            <person name="Johnson A."/>
            <person name="Loviza R."/>
            <person name="Walstead R."/>
            <person name="Shah Z."/>
            <person name="Kiflezghi M."/>
            <person name="Wade K."/>
            <person name="Ball S.L."/>
            <person name="Bradley K.W."/>
            <person name="Asai D.J."/>
            <person name="Bowman C.A."/>
            <person name="Russell D.A."/>
            <person name="Pope W.H."/>
            <person name="Jacobs-Sera D."/>
            <person name="Hendrix R.W."/>
            <person name="Hatfull G.F."/>
        </authorList>
    </citation>
    <scope>NUCLEOTIDE SEQUENCE [LARGE SCALE GENOMIC DNA]</scope>
    <source>
        <strain evidence="2 3">DSM 27648</strain>
    </source>
</reference>
<dbReference type="STRING" id="1391654.AKJ09_01513"/>